<comment type="caution">
    <text evidence="2">The sequence shown here is derived from an EMBL/GenBank/DDBJ whole genome shotgun (WGS) entry which is preliminary data.</text>
</comment>
<accession>A0AA46HAV3</accession>
<feature type="compositionally biased region" description="Polar residues" evidence="1">
    <location>
        <begin position="1"/>
        <end position="21"/>
    </location>
</feature>
<feature type="region of interest" description="Disordered" evidence="1">
    <location>
        <begin position="178"/>
        <end position="281"/>
    </location>
</feature>
<gene>
    <name evidence="2" type="ORF">CPBF424_24840</name>
</gene>
<reference evidence="2 3" key="1">
    <citation type="submission" date="2018-06" db="EMBL/GenBank/DDBJ databases">
        <authorList>
            <person name="Pothier F. J."/>
        </authorList>
    </citation>
    <scope>NUCLEOTIDE SEQUENCE [LARGE SCALE GENOMIC DNA]</scope>
    <source>
        <strain evidence="2 3">CPBF 424</strain>
    </source>
</reference>
<feature type="compositionally biased region" description="Low complexity" evidence="1">
    <location>
        <begin position="243"/>
        <end position="260"/>
    </location>
</feature>
<name>A0AA46HAV3_9XANT</name>
<dbReference type="EMBL" id="UIHB01000004">
    <property type="protein sequence ID" value="SUZ28663.1"/>
    <property type="molecule type" value="Genomic_DNA"/>
</dbReference>
<protein>
    <submittedName>
        <fullName evidence="2">Uncharacterized protein</fullName>
    </submittedName>
</protein>
<evidence type="ECO:0000256" key="1">
    <source>
        <dbReference type="SAM" id="MobiDB-lite"/>
    </source>
</evidence>
<dbReference type="Proteomes" id="UP000254168">
    <property type="component" value="Unassembled WGS sequence"/>
</dbReference>
<proteinExistence type="predicted"/>
<organism evidence="2 3">
    <name type="scientific">Xanthomonas euroxanthea</name>
    <dbReference type="NCBI Taxonomy" id="2259622"/>
    <lineage>
        <taxon>Bacteria</taxon>
        <taxon>Pseudomonadati</taxon>
        <taxon>Pseudomonadota</taxon>
        <taxon>Gammaproteobacteria</taxon>
        <taxon>Lysobacterales</taxon>
        <taxon>Lysobacteraceae</taxon>
        <taxon>Xanthomonas</taxon>
    </lineage>
</organism>
<feature type="compositionally biased region" description="Basic and acidic residues" evidence="1">
    <location>
        <begin position="203"/>
        <end position="218"/>
    </location>
</feature>
<evidence type="ECO:0000313" key="2">
    <source>
        <dbReference type="EMBL" id="SUZ28663.1"/>
    </source>
</evidence>
<sequence length="340" mass="35594">MGRQAATGQASNAQRQTSKATPTACRFNPSGRSPGSRGKPAPPMPRLPMRLHSGVLRHLTSPTVAGAAPALQLAKAIYAPDSRLNHRNRGSHLRGAHGSRIGQGHRRALATGQAPRVGTLQIQPRVGGVLEFPRAWKQHAEAAARAHQGAGEAGAQPVHWCPTVTGASNHALPACSRFPGHGSDVPRRQRGRGLAESGTRMCRGGESDRMSDRAEEPVPGRAAAPTEARERQRAWRCPENPYLTPTPASAPRPALAARALQGTRAHGAPAVPPRPDGSGASRLRLARSFAHSRSGNGYQPHAPCSACSRSASRSSMCSIPIDSRTVSSLTPACSSSAGPS</sequence>
<keyword evidence="3" id="KW-1185">Reference proteome</keyword>
<evidence type="ECO:0000313" key="3">
    <source>
        <dbReference type="Proteomes" id="UP000254168"/>
    </source>
</evidence>
<dbReference type="AlphaFoldDB" id="A0AA46HAV3"/>
<feature type="region of interest" description="Disordered" evidence="1">
    <location>
        <begin position="1"/>
        <end position="48"/>
    </location>
</feature>